<dbReference type="AlphaFoldDB" id="A0A9X2NGC3"/>
<keyword evidence="1" id="KW-1133">Transmembrane helix</keyword>
<dbReference type="EMBL" id="JAMXQV010000016">
    <property type="protein sequence ID" value="MCR6486786.1"/>
    <property type="molecule type" value="Genomic_DNA"/>
</dbReference>
<feature type="transmembrane region" description="Helical" evidence="1">
    <location>
        <begin position="145"/>
        <end position="161"/>
    </location>
</feature>
<comment type="caution">
    <text evidence="2">The sequence shown here is derived from an EMBL/GenBank/DDBJ whole genome shotgun (WGS) entry which is preliminary data.</text>
</comment>
<proteinExistence type="predicted"/>
<accession>A0A9X2NGC3</accession>
<dbReference type="Proteomes" id="UP001144096">
    <property type="component" value="Unassembled WGS sequence"/>
</dbReference>
<reference evidence="2" key="1">
    <citation type="submission" date="2022-06" db="EMBL/GenBank/DDBJ databases">
        <title>Amycolatopsis iheyaensis sp. nov., a new species of the genus Amycolatopsis isolated from soil in Iheya island, Japan.</title>
        <authorList>
            <person name="Ngamcharungchit C."/>
            <person name="Kanto H."/>
            <person name="Take A."/>
            <person name="Intra B."/>
            <person name="Matsumoto A."/>
            <person name="Panbangred W."/>
            <person name="Inahashi Y."/>
        </authorList>
    </citation>
    <scope>NUCLEOTIDE SEQUENCE</scope>
    <source>
        <strain evidence="2">OK19-0408</strain>
    </source>
</reference>
<name>A0A9X2NGC3_9PSEU</name>
<keyword evidence="1" id="KW-0812">Transmembrane</keyword>
<evidence type="ECO:0000313" key="2">
    <source>
        <dbReference type="EMBL" id="MCR6486786.1"/>
    </source>
</evidence>
<feature type="transmembrane region" description="Helical" evidence="1">
    <location>
        <begin position="124"/>
        <end position="140"/>
    </location>
</feature>
<keyword evidence="1" id="KW-0472">Membrane</keyword>
<organism evidence="2 3">
    <name type="scientific">Amycolatopsis iheyensis</name>
    <dbReference type="NCBI Taxonomy" id="2945988"/>
    <lineage>
        <taxon>Bacteria</taxon>
        <taxon>Bacillati</taxon>
        <taxon>Actinomycetota</taxon>
        <taxon>Actinomycetes</taxon>
        <taxon>Pseudonocardiales</taxon>
        <taxon>Pseudonocardiaceae</taxon>
        <taxon>Amycolatopsis</taxon>
    </lineage>
</organism>
<keyword evidence="3" id="KW-1185">Reference proteome</keyword>
<evidence type="ECO:0000256" key="1">
    <source>
        <dbReference type="SAM" id="Phobius"/>
    </source>
</evidence>
<sequence length="193" mass="19672">MTGGPRRSWLPLAALGFALLVMVAVELPPRTTPVEGTGYPPDGELHAVAISVGGAGSVAPATLGWPVALACVVLAVAGWYWSGLRRAGTPPRTGRFLLGTCGALLAVPVLDLGGLLQLRLDGDVRGPLIATLGLLLLAGYERSRFLAAVAVLFPLVTVVFLPPVAGALVAAGLLFAAAFGVLLRPRPDGADTP</sequence>
<feature type="transmembrane region" description="Helical" evidence="1">
    <location>
        <begin position="96"/>
        <end position="118"/>
    </location>
</feature>
<gene>
    <name evidence="2" type="ORF">M8542_28555</name>
</gene>
<protein>
    <submittedName>
        <fullName evidence="2">Uncharacterized protein</fullName>
    </submittedName>
</protein>
<feature type="transmembrane region" description="Helical" evidence="1">
    <location>
        <begin position="63"/>
        <end position="84"/>
    </location>
</feature>
<evidence type="ECO:0000313" key="3">
    <source>
        <dbReference type="Proteomes" id="UP001144096"/>
    </source>
</evidence>
<dbReference type="RefSeq" id="WP_257923357.1">
    <property type="nucleotide sequence ID" value="NZ_JAMXQV010000016.1"/>
</dbReference>